<dbReference type="Proteomes" id="UP000813463">
    <property type="component" value="Chromosome 4"/>
</dbReference>
<dbReference type="Pfam" id="PF02902">
    <property type="entry name" value="Peptidase_C48"/>
    <property type="match status" value="1"/>
</dbReference>
<reference evidence="6" key="2">
    <citation type="submission" date="2025-08" db="UniProtKB">
        <authorList>
            <consortium name="RefSeq"/>
        </authorList>
    </citation>
    <scope>IDENTIFICATION</scope>
    <source>
        <tissue evidence="6">Leaf</tissue>
    </source>
</reference>
<dbReference type="Gene3D" id="3.40.395.10">
    <property type="entry name" value="Adenoviral Proteinase, Chain A"/>
    <property type="match status" value="1"/>
</dbReference>
<evidence type="ECO:0000256" key="2">
    <source>
        <dbReference type="ARBA" id="ARBA00022670"/>
    </source>
</evidence>
<accession>A0ABM3RVP8</accession>
<keyword evidence="3" id="KW-0378">Hydrolase</keyword>
<comment type="similarity">
    <text evidence="1">Belongs to the peptidase C48 family.</text>
</comment>
<dbReference type="RefSeq" id="XP_056699703.1">
    <property type="nucleotide sequence ID" value="XM_056843725.1"/>
</dbReference>
<sequence>MEQHNISSLKGYSLIFFPIYEQSHCYVMCINIKNKTLDILDNKILEEGMSREKKYYDYPEKLLGAFSMYINSLGHKLKRPLTEYNVRIIEMPWRNNKNNTDCGIYTMKHMETYHAKERWGCSLEPDNDDILKQLRLKYSAEIISCKKNQKKADVNVKASR</sequence>
<evidence type="ECO:0000256" key="1">
    <source>
        <dbReference type="ARBA" id="ARBA00005234"/>
    </source>
</evidence>
<reference evidence="5" key="1">
    <citation type="journal article" date="2021" name="Nat. Commun.">
        <title>Genomic analyses provide insights into spinach domestication and the genetic basis of agronomic traits.</title>
        <authorList>
            <person name="Cai X."/>
            <person name="Sun X."/>
            <person name="Xu C."/>
            <person name="Sun H."/>
            <person name="Wang X."/>
            <person name="Ge C."/>
            <person name="Zhang Z."/>
            <person name="Wang Q."/>
            <person name="Fei Z."/>
            <person name="Jiao C."/>
            <person name="Wang Q."/>
        </authorList>
    </citation>
    <scope>NUCLEOTIDE SEQUENCE [LARGE SCALE GENOMIC DNA]</scope>
    <source>
        <strain evidence="5">cv. Varoflay</strain>
    </source>
</reference>
<keyword evidence="2" id="KW-0645">Protease</keyword>
<gene>
    <name evidence="6" type="primary">LOC110789113</name>
</gene>
<evidence type="ECO:0000313" key="5">
    <source>
        <dbReference type="Proteomes" id="UP000813463"/>
    </source>
</evidence>
<protein>
    <recommendedName>
        <fullName evidence="4">Ubiquitin-like protease family profile domain-containing protein</fullName>
    </recommendedName>
</protein>
<evidence type="ECO:0000313" key="6">
    <source>
        <dbReference type="RefSeq" id="XP_056699703.1"/>
    </source>
</evidence>
<dbReference type="GeneID" id="110789113"/>
<dbReference type="InterPro" id="IPR038765">
    <property type="entry name" value="Papain-like_cys_pep_sf"/>
</dbReference>
<dbReference type="InterPro" id="IPR003653">
    <property type="entry name" value="Peptidase_C48_C"/>
</dbReference>
<organism evidence="5 6">
    <name type="scientific">Spinacia oleracea</name>
    <name type="common">Spinach</name>
    <dbReference type="NCBI Taxonomy" id="3562"/>
    <lineage>
        <taxon>Eukaryota</taxon>
        <taxon>Viridiplantae</taxon>
        <taxon>Streptophyta</taxon>
        <taxon>Embryophyta</taxon>
        <taxon>Tracheophyta</taxon>
        <taxon>Spermatophyta</taxon>
        <taxon>Magnoliopsida</taxon>
        <taxon>eudicotyledons</taxon>
        <taxon>Gunneridae</taxon>
        <taxon>Pentapetalae</taxon>
        <taxon>Caryophyllales</taxon>
        <taxon>Chenopodiaceae</taxon>
        <taxon>Chenopodioideae</taxon>
        <taxon>Anserineae</taxon>
        <taxon>Spinacia</taxon>
    </lineage>
</organism>
<name>A0ABM3RVP8_SPIOL</name>
<evidence type="ECO:0000259" key="4">
    <source>
        <dbReference type="PROSITE" id="PS50600"/>
    </source>
</evidence>
<feature type="domain" description="Ubiquitin-like protease family profile" evidence="4">
    <location>
        <begin position="1"/>
        <end position="113"/>
    </location>
</feature>
<proteinExistence type="inferred from homology"/>
<evidence type="ECO:0000256" key="3">
    <source>
        <dbReference type="ARBA" id="ARBA00022801"/>
    </source>
</evidence>
<keyword evidence="5" id="KW-1185">Reference proteome</keyword>
<dbReference type="SUPFAM" id="SSF54001">
    <property type="entry name" value="Cysteine proteinases"/>
    <property type="match status" value="1"/>
</dbReference>
<dbReference type="PROSITE" id="PS50600">
    <property type="entry name" value="ULP_PROTEASE"/>
    <property type="match status" value="1"/>
</dbReference>